<evidence type="ECO:0000313" key="3">
    <source>
        <dbReference type="EMBL" id="GAA0740316.1"/>
    </source>
</evidence>
<evidence type="ECO:0000313" key="4">
    <source>
        <dbReference type="Proteomes" id="UP001500279"/>
    </source>
</evidence>
<protein>
    <submittedName>
        <fullName evidence="3">Uncharacterized protein</fullName>
    </submittedName>
</protein>
<evidence type="ECO:0000256" key="2">
    <source>
        <dbReference type="SAM" id="Phobius"/>
    </source>
</evidence>
<keyword evidence="2" id="KW-0812">Transmembrane</keyword>
<comment type="caution">
    <text evidence="3">The sequence shown here is derived from an EMBL/GenBank/DDBJ whole genome shotgun (WGS) entry which is preliminary data.</text>
</comment>
<evidence type="ECO:0000256" key="1">
    <source>
        <dbReference type="SAM" id="MobiDB-lite"/>
    </source>
</evidence>
<dbReference type="EMBL" id="BAAAEW010000002">
    <property type="protein sequence ID" value="GAA0740316.1"/>
    <property type="molecule type" value="Genomic_DNA"/>
</dbReference>
<name>A0ABP3UVR0_9BURK</name>
<proteinExistence type="predicted"/>
<accession>A0ABP3UVR0</accession>
<keyword evidence="2" id="KW-1133">Transmembrane helix</keyword>
<keyword evidence="4" id="KW-1185">Reference proteome</keyword>
<sequence>MQETDTHPALHTLVELHLLNATERQQALAHPELASLPSDLVPAELLRWLIYRKITSEETLSPTRALLAAELTDAQRTLRRQIAADTAEALRQWERQRTQQSLLTLRDLQILSLDQHAKAQAAAEGQPPLASPALALLWISAEALLSPEEIAAVKARVATLPGGPAGDEARAVLAEHDALAGEVNRVMRKAALRQIFPGGPWLWLAGFVLVTGAAAWSIFAPTPVPGCADKNTLASLNSMFFRTTIDARSSNPMAALRGESPGLPQLKNPQEVGFAKAHQIRGCVAQLAIQGEEIPYAYTIARGQPQGANTDDSDKEKTEGFHIVGAEPRIVQARFSHLTSDGDFAQQAAPIGRTALEAAFRDGVATLHRPSSALTATLARQLALKSGGTQLSTLSADRQREIAEIEPLAPCRPEADGQRQRCRLLIERNDELMGMLGMGSGTVLEGEFSFERVRPDAPWTVTEQLAEEFSQALVQGRMDSLRSDASGAPPPPQASQAGVP</sequence>
<dbReference type="Proteomes" id="UP001500279">
    <property type="component" value="Unassembled WGS sequence"/>
</dbReference>
<reference evidence="4" key="1">
    <citation type="journal article" date="2019" name="Int. J. Syst. Evol. Microbiol.">
        <title>The Global Catalogue of Microorganisms (GCM) 10K type strain sequencing project: providing services to taxonomists for standard genome sequencing and annotation.</title>
        <authorList>
            <consortium name="The Broad Institute Genomics Platform"/>
            <consortium name="The Broad Institute Genome Sequencing Center for Infectious Disease"/>
            <person name="Wu L."/>
            <person name="Ma J."/>
        </authorList>
    </citation>
    <scope>NUCLEOTIDE SEQUENCE [LARGE SCALE GENOMIC DNA]</scope>
    <source>
        <strain evidence="4">JCM 15503</strain>
    </source>
</reference>
<gene>
    <name evidence="3" type="ORF">GCM10009107_01850</name>
</gene>
<feature type="region of interest" description="Disordered" evidence="1">
    <location>
        <begin position="475"/>
        <end position="500"/>
    </location>
</feature>
<dbReference type="RefSeq" id="WP_141286747.1">
    <property type="nucleotide sequence ID" value="NZ_BAAAEW010000002.1"/>
</dbReference>
<keyword evidence="2" id="KW-0472">Membrane</keyword>
<organism evidence="3 4">
    <name type="scientific">Ideonella azotifigens</name>
    <dbReference type="NCBI Taxonomy" id="513160"/>
    <lineage>
        <taxon>Bacteria</taxon>
        <taxon>Pseudomonadati</taxon>
        <taxon>Pseudomonadota</taxon>
        <taxon>Betaproteobacteria</taxon>
        <taxon>Burkholderiales</taxon>
        <taxon>Sphaerotilaceae</taxon>
        <taxon>Ideonella</taxon>
    </lineage>
</organism>
<feature type="transmembrane region" description="Helical" evidence="2">
    <location>
        <begin position="195"/>
        <end position="219"/>
    </location>
</feature>